<evidence type="ECO:0000313" key="2">
    <source>
        <dbReference type="Proteomes" id="UP000183104"/>
    </source>
</evidence>
<dbReference type="EMBL" id="FMUN01000009">
    <property type="protein sequence ID" value="SCY63511.1"/>
    <property type="molecule type" value="Genomic_DNA"/>
</dbReference>
<name>A0A0P9C8A0_9GAMM</name>
<gene>
    <name evidence="1" type="ORF">SAMN05661077_2766</name>
</gene>
<protein>
    <submittedName>
        <fullName evidence="1">Uncharacterized protein</fullName>
    </submittedName>
</protein>
<accession>A0A0P9C8A0</accession>
<sequence length="118" mass="14005">MGIWESLRGERVEVELTDARGRKRRKRVRVERIPRLEKKGYRVRRLDRVKVHVLDAFQGPLEAEWVVGRDVTRDVVERFVDPETDALYAVVLYEGAEVRDTKITNRAKWEELRASMDR</sequence>
<evidence type="ECO:0000313" key="1">
    <source>
        <dbReference type="EMBL" id="SCY63511.1"/>
    </source>
</evidence>
<keyword evidence="2" id="KW-1185">Reference proteome</keyword>
<organism evidence="1 2">
    <name type="scientific">Thiohalorhabdus denitrificans</name>
    <dbReference type="NCBI Taxonomy" id="381306"/>
    <lineage>
        <taxon>Bacteria</taxon>
        <taxon>Pseudomonadati</taxon>
        <taxon>Pseudomonadota</taxon>
        <taxon>Gammaproteobacteria</taxon>
        <taxon>Thiohalorhabdales</taxon>
        <taxon>Thiohalorhabdaceae</taxon>
        <taxon>Thiohalorhabdus</taxon>
    </lineage>
</organism>
<dbReference type="Proteomes" id="UP000183104">
    <property type="component" value="Unassembled WGS sequence"/>
</dbReference>
<dbReference type="STRING" id="381306.AN478_04785"/>
<dbReference type="AlphaFoldDB" id="A0A0P9C8A0"/>
<proteinExistence type="predicted"/>
<reference evidence="2" key="1">
    <citation type="submission" date="2016-10" db="EMBL/GenBank/DDBJ databases">
        <authorList>
            <person name="Varghese N."/>
        </authorList>
    </citation>
    <scope>NUCLEOTIDE SEQUENCE [LARGE SCALE GENOMIC DNA]</scope>
    <source>
        <strain evidence="2">HL 19</strain>
    </source>
</reference>